<feature type="transmembrane region" description="Helical" evidence="1">
    <location>
        <begin position="6"/>
        <end position="27"/>
    </location>
</feature>
<evidence type="ECO:0000256" key="1">
    <source>
        <dbReference type="SAM" id="Phobius"/>
    </source>
</evidence>
<reference evidence="2" key="1">
    <citation type="submission" date="2021-02" db="EMBL/GenBank/DDBJ databases">
        <title>Draft genome sequence of Microbispora sp. RL4-1S isolated from rice leaves in Thailand.</title>
        <authorList>
            <person name="Muangham S."/>
            <person name="Duangmal K."/>
        </authorList>
    </citation>
    <scope>NUCLEOTIDE SEQUENCE</scope>
    <source>
        <strain evidence="2">RL4-1S</strain>
    </source>
</reference>
<keyword evidence="2" id="KW-0687">Ribonucleoprotein</keyword>
<dbReference type="Gene3D" id="3.30.1390.10">
    <property type="match status" value="1"/>
</dbReference>
<evidence type="ECO:0000313" key="2">
    <source>
        <dbReference type="EMBL" id="MBP2703871.1"/>
    </source>
</evidence>
<keyword evidence="1" id="KW-0472">Membrane</keyword>
<protein>
    <submittedName>
        <fullName evidence="2">50S ribosomal protein L7/L12</fullName>
    </submittedName>
</protein>
<keyword evidence="2" id="KW-0689">Ribosomal protein</keyword>
<proteinExistence type="predicted"/>
<dbReference type="Proteomes" id="UP000674234">
    <property type="component" value="Unassembled WGS sequence"/>
</dbReference>
<keyword evidence="1" id="KW-1133">Transmembrane helix</keyword>
<dbReference type="RefSeq" id="WP_210155142.1">
    <property type="nucleotide sequence ID" value="NZ_JAFCNB010000003.1"/>
</dbReference>
<evidence type="ECO:0000313" key="3">
    <source>
        <dbReference type="Proteomes" id="UP000674234"/>
    </source>
</evidence>
<name>A0A941AHA4_9ACTN</name>
<dbReference type="EMBL" id="JAFCNB010000003">
    <property type="protein sequence ID" value="MBP2703871.1"/>
    <property type="molecule type" value="Genomic_DNA"/>
</dbReference>
<keyword evidence="3" id="KW-1185">Reference proteome</keyword>
<dbReference type="InterPro" id="IPR014719">
    <property type="entry name" value="Ribosomal_bL12_C/ClpS-like"/>
</dbReference>
<gene>
    <name evidence="2" type="ORF">JOL79_08635</name>
</gene>
<dbReference type="GO" id="GO:0005840">
    <property type="term" value="C:ribosome"/>
    <property type="evidence" value="ECO:0007669"/>
    <property type="project" value="UniProtKB-KW"/>
</dbReference>
<keyword evidence="1" id="KW-0812">Transmembrane</keyword>
<accession>A0A941AHA4</accession>
<comment type="caution">
    <text evidence="2">The sequence shown here is derived from an EMBL/GenBank/DDBJ whole genome shotgun (WGS) entry which is preliminary data.</text>
</comment>
<sequence>MTVGWTELFVLIVVGVLLICLVGFIAVRAGARPSDPLSWRSPGWVPPISVDVQDRVRELYAANRKVEAIKLLRQETGIGLAQAKSLADAIGSGAPLPMPTGAVHQADLATRARELMAAGRTEQAVFLVRGETGMGQAEAEAFIGAL</sequence>
<dbReference type="AlphaFoldDB" id="A0A941AHA4"/>
<organism evidence="2 3">
    <name type="scientific">Microbispora oryzae</name>
    <dbReference type="NCBI Taxonomy" id="2806554"/>
    <lineage>
        <taxon>Bacteria</taxon>
        <taxon>Bacillati</taxon>
        <taxon>Actinomycetota</taxon>
        <taxon>Actinomycetes</taxon>
        <taxon>Streptosporangiales</taxon>
        <taxon>Streptosporangiaceae</taxon>
        <taxon>Microbispora</taxon>
    </lineage>
</organism>